<reference evidence="3 4" key="1">
    <citation type="submission" date="2014-04" db="EMBL/GenBank/DDBJ databases">
        <title>Evolutionary Origins and Diversification of the Mycorrhizal Mutualists.</title>
        <authorList>
            <consortium name="DOE Joint Genome Institute"/>
            <consortium name="Mycorrhizal Genomics Consortium"/>
            <person name="Kohler A."/>
            <person name="Kuo A."/>
            <person name="Nagy L.G."/>
            <person name="Floudas D."/>
            <person name="Copeland A."/>
            <person name="Barry K.W."/>
            <person name="Cichocki N."/>
            <person name="Veneault-Fourrey C."/>
            <person name="LaButti K."/>
            <person name="Lindquist E.A."/>
            <person name="Lipzen A."/>
            <person name="Lundell T."/>
            <person name="Morin E."/>
            <person name="Murat C."/>
            <person name="Riley R."/>
            <person name="Ohm R."/>
            <person name="Sun H."/>
            <person name="Tunlid A."/>
            <person name="Henrissat B."/>
            <person name="Grigoriev I.V."/>
            <person name="Hibbett D.S."/>
            <person name="Martin F."/>
        </authorList>
    </citation>
    <scope>NUCLEOTIDE SEQUENCE [LARGE SCALE GENOMIC DNA]</scope>
    <source>
        <strain evidence="3 4">MD-312</strain>
    </source>
</reference>
<dbReference type="InterPro" id="IPR003010">
    <property type="entry name" value="C-N_Hydrolase"/>
</dbReference>
<dbReference type="Proteomes" id="UP000053820">
    <property type="component" value="Unassembled WGS sequence"/>
</dbReference>
<dbReference type="GO" id="GO:0008418">
    <property type="term" value="F:protein-N-terminal asparagine amidohydrolase activity"/>
    <property type="evidence" value="ECO:0007669"/>
    <property type="project" value="InterPro"/>
</dbReference>
<dbReference type="Gene3D" id="3.60.110.10">
    <property type="entry name" value="Carbon-nitrogen hydrolase"/>
    <property type="match status" value="1"/>
</dbReference>
<feature type="region of interest" description="Disordered" evidence="1">
    <location>
        <begin position="213"/>
        <end position="236"/>
    </location>
</feature>
<dbReference type="PANTHER" id="PTHR11750">
    <property type="entry name" value="PROTEIN N-TERMINAL AMIDASE"/>
    <property type="match status" value="1"/>
</dbReference>
<keyword evidence="4" id="KW-1185">Reference proteome</keyword>
<gene>
    <name evidence="3" type="ORF">HYDPIDRAFT_111995</name>
</gene>
<proteinExistence type="predicted"/>
<dbReference type="PROSITE" id="PS50263">
    <property type="entry name" value="CN_HYDROLASE"/>
    <property type="match status" value="1"/>
</dbReference>
<evidence type="ECO:0000259" key="2">
    <source>
        <dbReference type="PROSITE" id="PS50263"/>
    </source>
</evidence>
<dbReference type="AlphaFoldDB" id="A0A0C9W192"/>
<evidence type="ECO:0000256" key="1">
    <source>
        <dbReference type="SAM" id="MobiDB-lite"/>
    </source>
</evidence>
<protein>
    <recommendedName>
        <fullName evidence="2">CN hydrolase domain-containing protein</fullName>
    </recommendedName>
</protein>
<dbReference type="SUPFAM" id="SSF56317">
    <property type="entry name" value="Carbon-nitrogen hydrolase"/>
    <property type="match status" value="1"/>
</dbReference>
<sequence length="338" mass="36886">MASSNLRVAVVQFAPKIGEVQANIAKARELCKGLAPESIDLLCLPEMIFSGYMFPNATSISPYLEHPRTGPTSAFCAEIARHLHCYVAAGYPERLEPQISSPGAEDSATNRPQLIGANSAVLYGPTGEHVGAYRKTNLFETDLTWAAAGIGFSTLHLPPPLGPTTIAICNDLNVQKPAVWESLADGPYELAQHCIRSGTRLLVLLNAWLHPDQGEPNQDNKPGRNDLKTDGNESDGLEPNWQVINYWATRLRPVWANVEEAWTGKDQKGRSEANQDHSKELLVVLCNRFGNEGEKAFAGSSAMLSMHRGSGRPRLLHAMGEREEGVSVWTAKIESHTA</sequence>
<evidence type="ECO:0000313" key="4">
    <source>
        <dbReference type="Proteomes" id="UP000053820"/>
    </source>
</evidence>
<name>A0A0C9W192_9AGAM</name>
<dbReference type="PANTHER" id="PTHR11750:SF26">
    <property type="entry name" value="PROTEIN N-TERMINAL AMIDASE"/>
    <property type="match status" value="1"/>
</dbReference>
<dbReference type="InterPro" id="IPR039703">
    <property type="entry name" value="Nta1"/>
</dbReference>
<dbReference type="HOGENOM" id="CLU_009854_1_0_1"/>
<dbReference type="InterPro" id="IPR036526">
    <property type="entry name" value="C-N_Hydrolase_sf"/>
</dbReference>
<accession>A0A0C9W192</accession>
<feature type="domain" description="CN hydrolase" evidence="2">
    <location>
        <begin position="6"/>
        <end position="335"/>
    </location>
</feature>
<dbReference type="GO" id="GO:0030163">
    <property type="term" value="P:protein catabolic process"/>
    <property type="evidence" value="ECO:0007669"/>
    <property type="project" value="TreeGrafter"/>
</dbReference>
<dbReference type="Pfam" id="PF00795">
    <property type="entry name" value="CN_hydrolase"/>
    <property type="match status" value="1"/>
</dbReference>
<feature type="compositionally biased region" description="Basic and acidic residues" evidence="1">
    <location>
        <begin position="221"/>
        <end position="231"/>
    </location>
</feature>
<evidence type="ECO:0000313" key="3">
    <source>
        <dbReference type="EMBL" id="KIJ64615.1"/>
    </source>
</evidence>
<dbReference type="GO" id="GO:0070773">
    <property type="term" value="F:protein-N-terminal glutamine amidohydrolase activity"/>
    <property type="evidence" value="ECO:0007669"/>
    <property type="project" value="InterPro"/>
</dbReference>
<dbReference type="OrthoDB" id="201515at2759"/>
<organism evidence="3 4">
    <name type="scientific">Hydnomerulius pinastri MD-312</name>
    <dbReference type="NCBI Taxonomy" id="994086"/>
    <lineage>
        <taxon>Eukaryota</taxon>
        <taxon>Fungi</taxon>
        <taxon>Dikarya</taxon>
        <taxon>Basidiomycota</taxon>
        <taxon>Agaricomycotina</taxon>
        <taxon>Agaricomycetes</taxon>
        <taxon>Agaricomycetidae</taxon>
        <taxon>Boletales</taxon>
        <taxon>Boletales incertae sedis</taxon>
        <taxon>Leucogyrophana</taxon>
    </lineage>
</organism>
<dbReference type="EMBL" id="KN839846">
    <property type="protein sequence ID" value="KIJ64615.1"/>
    <property type="molecule type" value="Genomic_DNA"/>
</dbReference>